<proteinExistence type="predicted"/>
<gene>
    <name evidence="1" type="ORF">MCOL2_01640</name>
</gene>
<accession>W7DSJ6</accession>
<dbReference type="EMBL" id="AODM01000005">
    <property type="protein sequence ID" value="EUJ64855.1"/>
    <property type="molecule type" value="Genomic_DNA"/>
</dbReference>
<dbReference type="Proteomes" id="UP000019241">
    <property type="component" value="Unassembled WGS sequence"/>
</dbReference>
<dbReference type="PATRIC" id="fig|1265822.4.peg.336"/>
<sequence length="531" mass="59284">MLKELESEFQQSQRSILESQIKITNTSTKTYGQDIERIKKSCKEAGLSYRDLVEDVDKQAQIAAKSNTMLAKSSSDMSDDVVDANQRWNSLVFDPKTGKLKTNAKEEIQKASQSKDGWNNLKFIMQNANLSTNAKATMAYALMENEKWNSLSFKEQEMLTVYDPSVVKNALVSIGQWDKLTPKQQKLLMDSNTPAQVENALKEIGLWNKIPNPLKKYLRADNHDLVQAVNTSGDAIVKYNNKKVSLKKLLGDNKNVISKLNQGKNVIVEYNGRKVSLKKLLGDNQNLLSKLSNGKITISDYNKNFNPLTKTLSLITDSLNGVTGRISEIDRTWSNFRPRGKDLTISAVMNTPGIAKKLGTNYHKGGPALVNDAMGSNYRELITTPSGFSFIPEGRNVTLDLPKGSSVLRGDKTASLLKNMPKYAKGVGDFKDTNFMRVFESLIGSFSSEKGNNVFQAELTIPFDSNELKKQTEIIEKNNKKQDLIINLLNQLVLKDPTVTAKAIISEREIGEAANRHLGKQYRTIPGMNNF</sequence>
<reference evidence="1 2" key="1">
    <citation type="submission" date="2012-12" db="EMBL/GenBank/DDBJ databases">
        <title>Novel taxa of Listeriaceae from agricultural environments in the United States.</title>
        <authorList>
            <person name="den Bakker H.C."/>
            <person name="Allred A."/>
            <person name="Warchocki S."/>
            <person name="Wright E.M."/>
            <person name="Burrell A."/>
            <person name="Nightingale K.K."/>
            <person name="Kephart D."/>
            <person name="Wiedmann M."/>
        </authorList>
    </citation>
    <scope>NUCLEOTIDE SEQUENCE [LARGE SCALE GENOMIC DNA]</scope>
    <source>
        <strain evidence="1 2">FSL S10-1203</strain>
    </source>
</reference>
<organism evidence="1 2">
    <name type="scientific">Listeria fleischmannii FSL S10-1203</name>
    <dbReference type="NCBI Taxonomy" id="1265822"/>
    <lineage>
        <taxon>Bacteria</taxon>
        <taxon>Bacillati</taxon>
        <taxon>Bacillota</taxon>
        <taxon>Bacilli</taxon>
        <taxon>Bacillales</taxon>
        <taxon>Listeriaceae</taxon>
        <taxon>Listeria</taxon>
    </lineage>
</organism>
<evidence type="ECO:0000313" key="1">
    <source>
        <dbReference type="EMBL" id="EUJ64855.1"/>
    </source>
</evidence>
<evidence type="ECO:0000313" key="2">
    <source>
        <dbReference type="Proteomes" id="UP000019241"/>
    </source>
</evidence>
<name>W7DSJ6_9LIST</name>
<dbReference type="AlphaFoldDB" id="W7DSJ6"/>
<protein>
    <recommendedName>
        <fullName evidence="3">Phage tail tape measure protein</fullName>
    </recommendedName>
</protein>
<evidence type="ECO:0008006" key="3">
    <source>
        <dbReference type="Google" id="ProtNLM"/>
    </source>
</evidence>
<comment type="caution">
    <text evidence="1">The sequence shown here is derived from an EMBL/GenBank/DDBJ whole genome shotgun (WGS) entry which is preliminary data.</text>
</comment>